<dbReference type="EMBL" id="ML976706">
    <property type="protein sequence ID" value="KAF1969812.1"/>
    <property type="molecule type" value="Genomic_DNA"/>
</dbReference>
<evidence type="ECO:0000313" key="1">
    <source>
        <dbReference type="EMBL" id="KAF1969812.1"/>
    </source>
</evidence>
<name>A0A6A5V187_9PLEO</name>
<feature type="non-terminal residue" evidence="1">
    <location>
        <position position="1"/>
    </location>
</feature>
<gene>
    <name evidence="1" type="ORF">BU23DRAFT_475992</name>
</gene>
<keyword evidence="2" id="KW-1185">Reference proteome</keyword>
<dbReference type="Proteomes" id="UP000800036">
    <property type="component" value="Unassembled WGS sequence"/>
</dbReference>
<protein>
    <submittedName>
        <fullName evidence="1">Uncharacterized protein</fullName>
    </submittedName>
</protein>
<reference evidence="1" key="1">
    <citation type="journal article" date="2020" name="Stud. Mycol.">
        <title>101 Dothideomycetes genomes: a test case for predicting lifestyles and emergence of pathogens.</title>
        <authorList>
            <person name="Haridas S."/>
            <person name="Albert R."/>
            <person name="Binder M."/>
            <person name="Bloem J."/>
            <person name="Labutti K."/>
            <person name="Salamov A."/>
            <person name="Andreopoulos B."/>
            <person name="Baker S."/>
            <person name="Barry K."/>
            <person name="Bills G."/>
            <person name="Bluhm B."/>
            <person name="Cannon C."/>
            <person name="Castanera R."/>
            <person name="Culley D."/>
            <person name="Daum C."/>
            <person name="Ezra D."/>
            <person name="Gonzalez J."/>
            <person name="Henrissat B."/>
            <person name="Kuo A."/>
            <person name="Liang C."/>
            <person name="Lipzen A."/>
            <person name="Lutzoni F."/>
            <person name="Magnuson J."/>
            <person name="Mondo S."/>
            <person name="Nolan M."/>
            <person name="Ohm R."/>
            <person name="Pangilinan J."/>
            <person name="Park H.-J."/>
            <person name="Ramirez L."/>
            <person name="Alfaro M."/>
            <person name="Sun H."/>
            <person name="Tritt A."/>
            <person name="Yoshinaga Y."/>
            <person name="Zwiers L.-H."/>
            <person name="Turgeon B."/>
            <person name="Goodwin S."/>
            <person name="Spatafora J."/>
            <person name="Crous P."/>
            <person name="Grigoriev I."/>
        </authorList>
    </citation>
    <scope>NUCLEOTIDE SEQUENCE</scope>
    <source>
        <strain evidence="1">CBS 107.79</strain>
    </source>
</reference>
<organism evidence="1 2">
    <name type="scientific">Bimuria novae-zelandiae CBS 107.79</name>
    <dbReference type="NCBI Taxonomy" id="1447943"/>
    <lineage>
        <taxon>Eukaryota</taxon>
        <taxon>Fungi</taxon>
        <taxon>Dikarya</taxon>
        <taxon>Ascomycota</taxon>
        <taxon>Pezizomycotina</taxon>
        <taxon>Dothideomycetes</taxon>
        <taxon>Pleosporomycetidae</taxon>
        <taxon>Pleosporales</taxon>
        <taxon>Massarineae</taxon>
        <taxon>Didymosphaeriaceae</taxon>
        <taxon>Bimuria</taxon>
    </lineage>
</organism>
<dbReference type="AlphaFoldDB" id="A0A6A5V187"/>
<accession>A0A6A5V187</accession>
<evidence type="ECO:0000313" key="2">
    <source>
        <dbReference type="Proteomes" id="UP000800036"/>
    </source>
</evidence>
<sequence length="54" mass="6577">FTISINQQRYIANFSNKYKLYYNALRNKIKFYKIEPAHTYNIDKKGFIIRAISR</sequence>
<proteinExistence type="predicted"/>